<evidence type="ECO:0000259" key="6">
    <source>
        <dbReference type="Pfam" id="PF07980"/>
    </source>
</evidence>
<evidence type="ECO:0000256" key="5">
    <source>
        <dbReference type="ARBA" id="ARBA00023237"/>
    </source>
</evidence>
<protein>
    <submittedName>
        <fullName evidence="8">RagB/SusD family nutrient uptake outer membrane protein</fullName>
    </submittedName>
</protein>
<dbReference type="Pfam" id="PF14322">
    <property type="entry name" value="SusD-like_3"/>
    <property type="match status" value="1"/>
</dbReference>
<dbReference type="Gene3D" id="1.25.40.390">
    <property type="match status" value="1"/>
</dbReference>
<comment type="similarity">
    <text evidence="2">Belongs to the SusD family.</text>
</comment>
<keyword evidence="5" id="KW-0998">Cell outer membrane</keyword>
<feature type="domain" description="RagB/SusD" evidence="6">
    <location>
        <begin position="317"/>
        <end position="600"/>
    </location>
</feature>
<organism evidence="8 9">
    <name type="scientific">Chitinophaga hostae</name>
    <dbReference type="NCBI Taxonomy" id="2831022"/>
    <lineage>
        <taxon>Bacteria</taxon>
        <taxon>Pseudomonadati</taxon>
        <taxon>Bacteroidota</taxon>
        <taxon>Chitinophagia</taxon>
        <taxon>Chitinophagales</taxon>
        <taxon>Chitinophagaceae</taxon>
        <taxon>Chitinophaga</taxon>
    </lineage>
</organism>
<dbReference type="SUPFAM" id="SSF48452">
    <property type="entry name" value="TPR-like"/>
    <property type="match status" value="1"/>
</dbReference>
<dbReference type="EMBL" id="JAGTXB010000019">
    <property type="protein sequence ID" value="MBS0031079.1"/>
    <property type="molecule type" value="Genomic_DNA"/>
</dbReference>
<feature type="domain" description="SusD-like N-terminal" evidence="7">
    <location>
        <begin position="29"/>
        <end position="225"/>
    </location>
</feature>
<reference evidence="8 9" key="1">
    <citation type="submission" date="2021-04" db="EMBL/GenBank/DDBJ databases">
        <title>Chitinophaga sp. nov., isolated from the rhizosphere soil.</title>
        <authorList>
            <person name="He S."/>
        </authorList>
    </citation>
    <scope>NUCLEOTIDE SEQUENCE [LARGE SCALE GENOMIC DNA]</scope>
    <source>
        <strain evidence="8 9">2R12</strain>
    </source>
</reference>
<evidence type="ECO:0000256" key="1">
    <source>
        <dbReference type="ARBA" id="ARBA00004442"/>
    </source>
</evidence>
<name>A0ABS5J7A8_9BACT</name>
<dbReference type="Proteomes" id="UP000676386">
    <property type="component" value="Unassembled WGS sequence"/>
</dbReference>
<gene>
    <name evidence="8" type="ORF">KE626_27375</name>
</gene>
<evidence type="ECO:0000256" key="4">
    <source>
        <dbReference type="ARBA" id="ARBA00023136"/>
    </source>
</evidence>
<evidence type="ECO:0000256" key="3">
    <source>
        <dbReference type="ARBA" id="ARBA00022729"/>
    </source>
</evidence>
<dbReference type="RefSeq" id="WP_211976214.1">
    <property type="nucleotide sequence ID" value="NZ_CBFHAM010000010.1"/>
</dbReference>
<dbReference type="InterPro" id="IPR012944">
    <property type="entry name" value="SusD_RagB_dom"/>
</dbReference>
<comment type="subcellular location">
    <subcellularLocation>
        <location evidence="1">Cell outer membrane</location>
    </subcellularLocation>
</comment>
<dbReference type="InterPro" id="IPR011990">
    <property type="entry name" value="TPR-like_helical_dom_sf"/>
</dbReference>
<comment type="caution">
    <text evidence="8">The sequence shown here is derived from an EMBL/GenBank/DDBJ whole genome shotgun (WGS) entry which is preliminary data.</text>
</comment>
<evidence type="ECO:0000256" key="2">
    <source>
        <dbReference type="ARBA" id="ARBA00006275"/>
    </source>
</evidence>
<keyword evidence="9" id="KW-1185">Reference proteome</keyword>
<evidence type="ECO:0000313" key="9">
    <source>
        <dbReference type="Proteomes" id="UP000676386"/>
    </source>
</evidence>
<evidence type="ECO:0000259" key="7">
    <source>
        <dbReference type="Pfam" id="PF14322"/>
    </source>
</evidence>
<keyword evidence="3" id="KW-0732">Signal</keyword>
<dbReference type="InterPro" id="IPR033985">
    <property type="entry name" value="SusD-like_N"/>
</dbReference>
<accession>A0ABS5J7A8</accession>
<dbReference type="Pfam" id="PF07980">
    <property type="entry name" value="SusD_RagB"/>
    <property type="match status" value="1"/>
</dbReference>
<proteinExistence type="inferred from homology"/>
<sequence length="600" mass="68327">MKNIALAIKNQFRLLLLGLLVLIPSCTKDYLKKAPDEDLDIKKVFSERKYAESFLTSAYNNIPVMLGAADWDQRNPFTGASDEMEITFLGAYSHLLNSGAWSANDYYPDVWGFMYEGIRKTNIFLENVALVPMPEEDRKKWIGEATFLRAFFHFMLARIYGPIPIGDHSYALNEDYTKIRRQPVDKVIEFIASECDKAAGMLDWSVSTDKLGRVTRPAALALKAQALLYMASPLWNGNPDYTGIKDNVGTALFPAYDKERWRQAAIAAKACIDGAEANGYKLYRSASNDPVRNYQEVFIERNNPEVLFARNAGEHSHFERCSNPISYGGYSIFCPTQELIDDYEMANGERPITGYNGDGTPVINAASGYVETGYVADKHPKDYYPAGVRNMYVGREPRFYASINFNGAVWKNRNIQFWFEGLDGRKRAGSDYCISGYLMKKMVNPTSDIFQNRFSLNTWIYYRLGEEYLNYAEALNEADGPVADVYKYVNAIRDRAGLPGLPTGLSQTAMRERIHHERRIELAFETHRYFDTHRWKTAAGIDSKEIHGMNIGAGNALNDDNFYKRTVIEKRVFVAPKHYLWPIQQAEINKNPNLVQNPGW</sequence>
<evidence type="ECO:0000313" key="8">
    <source>
        <dbReference type="EMBL" id="MBS0031079.1"/>
    </source>
</evidence>
<keyword evidence="4" id="KW-0472">Membrane</keyword>